<accession>E3D0Y3</accession>
<feature type="transmembrane region" description="Helical" evidence="13">
    <location>
        <begin position="66"/>
        <end position="88"/>
    </location>
</feature>
<dbReference type="GO" id="GO:0005886">
    <property type="term" value="C:plasma membrane"/>
    <property type="evidence" value="ECO:0007669"/>
    <property type="project" value="UniProtKB-SubCell"/>
</dbReference>
<dbReference type="EMBL" id="CM001022">
    <property type="protein sequence ID" value="EFQ23065.1"/>
    <property type="molecule type" value="Genomic_DNA"/>
</dbReference>
<keyword evidence="14" id="KW-0732">Signal</keyword>
<keyword evidence="3" id="KW-0171">Cobalt transport</keyword>
<dbReference type="InterPro" id="IPR011541">
    <property type="entry name" value="Ni/Co_transpt_high_affinity"/>
</dbReference>
<evidence type="ECO:0000256" key="2">
    <source>
        <dbReference type="ARBA" id="ARBA00004651"/>
    </source>
</evidence>
<evidence type="ECO:0000313" key="15">
    <source>
        <dbReference type="EMBL" id="EFQ23065.1"/>
    </source>
</evidence>
<evidence type="ECO:0000256" key="1">
    <source>
        <dbReference type="ARBA" id="ARBA00002510"/>
    </source>
</evidence>
<organism evidence="15 16">
    <name type="scientific">Aminomonas paucivorans DSM 12260</name>
    <dbReference type="NCBI Taxonomy" id="584708"/>
    <lineage>
        <taxon>Bacteria</taxon>
        <taxon>Thermotogati</taxon>
        <taxon>Synergistota</taxon>
        <taxon>Synergistia</taxon>
        <taxon>Synergistales</taxon>
        <taxon>Synergistaceae</taxon>
        <taxon>Aminomonas</taxon>
    </lineage>
</organism>
<feature type="transmembrane region" description="Helical" evidence="13">
    <location>
        <begin position="151"/>
        <end position="169"/>
    </location>
</feature>
<dbReference type="STRING" id="584708.Apau_0636"/>
<keyword evidence="8 13" id="KW-1133">Transmembrane helix</keyword>
<dbReference type="GO" id="GO:0010045">
    <property type="term" value="P:response to nickel cation"/>
    <property type="evidence" value="ECO:0007669"/>
    <property type="project" value="TreeGrafter"/>
</dbReference>
<comment type="function">
    <text evidence="1">Efflux system for nickel and cobalt.</text>
</comment>
<comment type="similarity">
    <text evidence="13">Belongs to the NiCoT transporter (TC 2.A.52) family.</text>
</comment>
<dbReference type="OrthoDB" id="9812956at2"/>
<evidence type="ECO:0000256" key="5">
    <source>
        <dbReference type="ARBA" id="ARBA00022475"/>
    </source>
</evidence>
<feature type="transmembrane region" description="Helical" evidence="13">
    <location>
        <begin position="206"/>
        <end position="231"/>
    </location>
</feature>
<feature type="signal peptide" evidence="14">
    <location>
        <begin position="1"/>
        <end position="24"/>
    </location>
</feature>
<sequence>MRLRRRIWAAAVLAALLCPGTAAGASNPFLPGNAPAPRVVRNLSGVSVLTHWQRALQSRMTALMDISTSAAVGTLTLVAGIYGVVHALGPGHQKTLLAGLVLSQGATLGQAATAAFLTAALHAGSSIVLIGGTALALERASLTAFERGRELIQRGAALALVALALGMLVRRVREAAHRRRHRLEAGHDASTCPVCSRMERAREKGASPWGAVVAGGIVPCPGAALLLLLGISAGHLGLGVLAVLALSLGMGVTLFAVEMGAMGVRRGLIPLGKGDPRRGDRIRTVLEVGGSLLVLAFAVLLAF</sequence>
<dbReference type="AlphaFoldDB" id="E3D0Y3"/>
<dbReference type="PaxDb" id="584708-Apau_0636"/>
<dbReference type="RefSeq" id="WP_006300224.1">
    <property type="nucleotide sequence ID" value="NZ_CM001022.1"/>
</dbReference>
<evidence type="ECO:0000256" key="9">
    <source>
        <dbReference type="ARBA" id="ARBA00023065"/>
    </source>
</evidence>
<name>E3D0Y3_9BACT</name>
<dbReference type="GO" id="GO:0015099">
    <property type="term" value="F:nickel cation transmembrane transporter activity"/>
    <property type="evidence" value="ECO:0007669"/>
    <property type="project" value="UniProtKB-UniRule"/>
</dbReference>
<gene>
    <name evidence="15" type="ORF">Apau_0636</name>
</gene>
<keyword evidence="16" id="KW-1185">Reference proteome</keyword>
<evidence type="ECO:0000256" key="8">
    <source>
        <dbReference type="ARBA" id="ARBA00022989"/>
    </source>
</evidence>
<protein>
    <recommendedName>
        <fullName evidence="13">Nickel/cobalt efflux system</fullName>
    </recommendedName>
</protein>
<evidence type="ECO:0000256" key="3">
    <source>
        <dbReference type="ARBA" id="ARBA00022426"/>
    </source>
</evidence>
<keyword evidence="7 13" id="KW-0812">Transmembrane</keyword>
<feature type="transmembrane region" description="Helical" evidence="13">
    <location>
        <begin position="282"/>
        <end position="302"/>
    </location>
</feature>
<evidence type="ECO:0000256" key="11">
    <source>
        <dbReference type="ARBA" id="ARBA00023136"/>
    </source>
</evidence>
<dbReference type="GO" id="GO:0046583">
    <property type="term" value="F:monoatomic cation efflux transmembrane transporter activity"/>
    <property type="evidence" value="ECO:0007669"/>
    <property type="project" value="TreeGrafter"/>
</dbReference>
<evidence type="ECO:0000313" key="16">
    <source>
        <dbReference type="Proteomes" id="UP000005096"/>
    </source>
</evidence>
<keyword evidence="9" id="KW-0406">Ion transport</keyword>
<feature type="transmembrane region" description="Helical" evidence="13">
    <location>
        <begin position="237"/>
        <end position="261"/>
    </location>
</feature>
<dbReference type="HOGENOM" id="CLU_782808_0_0_0"/>
<dbReference type="PANTHER" id="PTHR40659">
    <property type="entry name" value="NICKEL/COBALT EFFLUX SYSTEM RCNA"/>
    <property type="match status" value="1"/>
</dbReference>
<evidence type="ECO:0000256" key="4">
    <source>
        <dbReference type="ARBA" id="ARBA00022448"/>
    </source>
</evidence>
<keyword evidence="5" id="KW-1003">Cell membrane</keyword>
<keyword evidence="10" id="KW-0921">Nickel transport</keyword>
<keyword evidence="6" id="KW-0533">Nickel</keyword>
<feature type="transmembrane region" description="Helical" evidence="13">
    <location>
        <begin position="108"/>
        <end position="131"/>
    </location>
</feature>
<evidence type="ECO:0000256" key="10">
    <source>
        <dbReference type="ARBA" id="ARBA00023112"/>
    </source>
</evidence>
<evidence type="ECO:0000256" key="13">
    <source>
        <dbReference type="RuleBase" id="RU362101"/>
    </source>
</evidence>
<evidence type="ECO:0000256" key="7">
    <source>
        <dbReference type="ARBA" id="ARBA00022692"/>
    </source>
</evidence>
<dbReference type="GO" id="GO:0032025">
    <property type="term" value="P:response to cobalt ion"/>
    <property type="evidence" value="ECO:0007669"/>
    <property type="project" value="TreeGrafter"/>
</dbReference>
<dbReference type="GO" id="GO:0006824">
    <property type="term" value="P:cobalt ion transport"/>
    <property type="evidence" value="ECO:0007669"/>
    <property type="project" value="UniProtKB-KW"/>
</dbReference>
<dbReference type="eggNOG" id="COG2215">
    <property type="taxonomic scope" value="Bacteria"/>
</dbReference>
<keyword evidence="11 13" id="KW-0472">Membrane</keyword>
<evidence type="ECO:0000256" key="6">
    <source>
        <dbReference type="ARBA" id="ARBA00022596"/>
    </source>
</evidence>
<proteinExistence type="inferred from homology"/>
<dbReference type="PANTHER" id="PTHR40659:SF1">
    <property type="entry name" value="NICKEL_COBALT EFFLUX SYSTEM RCNA"/>
    <property type="match status" value="1"/>
</dbReference>
<keyword evidence="12" id="KW-0170">Cobalt</keyword>
<comment type="subcellular location">
    <subcellularLocation>
        <location evidence="2 13">Cell membrane</location>
        <topology evidence="2 13">Multi-pass membrane protein</topology>
    </subcellularLocation>
</comment>
<reference evidence="15 16" key="1">
    <citation type="journal article" date="2010" name="Stand. Genomic Sci.">
        <title>Non-contiguous finished genome sequence of Aminomonas paucivorans type strain (GLU-3).</title>
        <authorList>
            <person name="Pitluck S."/>
            <person name="Yasawong M."/>
            <person name="Held B."/>
            <person name="Lapidus A."/>
            <person name="Nolan M."/>
            <person name="Copeland A."/>
            <person name="Lucas S."/>
            <person name="Del Rio T.G."/>
            <person name="Tice H."/>
            <person name="Cheng J.F."/>
            <person name="Chertkov O."/>
            <person name="Goodwin L."/>
            <person name="Tapia R."/>
            <person name="Han C."/>
            <person name="Liolios K."/>
            <person name="Ivanova N."/>
            <person name="Mavromatis K."/>
            <person name="Ovchinnikova G."/>
            <person name="Pati A."/>
            <person name="Chen A."/>
            <person name="Palaniappan K."/>
            <person name="Land M."/>
            <person name="Hauser L."/>
            <person name="Chang Y.J."/>
            <person name="Jeffries C.D."/>
            <person name="Pukall R."/>
            <person name="Spring S."/>
            <person name="Rohde M."/>
            <person name="Sikorski J."/>
            <person name="Goker M."/>
            <person name="Woyke T."/>
            <person name="Bristow J."/>
            <person name="Eisen J.A."/>
            <person name="Markowitz V."/>
            <person name="Hugenholtz P."/>
            <person name="Kyrpides N.C."/>
            <person name="Klenk H.P."/>
        </authorList>
    </citation>
    <scope>NUCLEOTIDE SEQUENCE [LARGE SCALE GENOMIC DNA]</scope>
    <source>
        <strain evidence="15 16">DSM 12260</strain>
    </source>
</reference>
<feature type="chain" id="PRO_5003168192" description="Nickel/cobalt efflux system" evidence="14">
    <location>
        <begin position="25"/>
        <end position="303"/>
    </location>
</feature>
<dbReference type="Proteomes" id="UP000005096">
    <property type="component" value="Chromosome"/>
</dbReference>
<keyword evidence="4 13" id="KW-0813">Transport</keyword>
<dbReference type="Pfam" id="PF03824">
    <property type="entry name" value="NicO"/>
    <property type="match status" value="1"/>
</dbReference>
<dbReference type="InterPro" id="IPR051224">
    <property type="entry name" value="NiCoT_RcnA"/>
</dbReference>
<evidence type="ECO:0000256" key="14">
    <source>
        <dbReference type="SAM" id="SignalP"/>
    </source>
</evidence>
<evidence type="ECO:0000256" key="12">
    <source>
        <dbReference type="ARBA" id="ARBA00023285"/>
    </source>
</evidence>